<dbReference type="KEGG" id="hpel:HZS54_06690"/>
<dbReference type="GO" id="GO:0005524">
    <property type="term" value="F:ATP binding"/>
    <property type="evidence" value="ECO:0007669"/>
    <property type="project" value="UniProtKB-KW"/>
</dbReference>
<protein>
    <submittedName>
        <fullName evidence="2">ATP-binding protein</fullName>
    </submittedName>
</protein>
<reference evidence="2 3" key="1">
    <citation type="submission" date="2020-07" db="EMBL/GenBank/DDBJ databases">
        <title>Halosimplex litoreum sp. nov. and Halosimplex rubrum sp. nov., isolated from different salt environments.</title>
        <authorList>
            <person name="Cui H."/>
        </authorList>
    </citation>
    <scope>NUCLEOTIDE SEQUENCE [LARGE SCALE GENOMIC DNA]</scope>
    <source>
        <strain evidence="2 3">R2</strain>
    </source>
</reference>
<dbReference type="Proteomes" id="UP000509346">
    <property type="component" value="Chromosome"/>
</dbReference>
<feature type="compositionally biased region" description="Acidic residues" evidence="1">
    <location>
        <begin position="857"/>
        <end position="866"/>
    </location>
</feature>
<dbReference type="EMBL" id="CP058909">
    <property type="protein sequence ID" value="QLH81332.1"/>
    <property type="molecule type" value="Genomic_DNA"/>
</dbReference>
<dbReference type="RefSeq" id="WP_179921221.1">
    <property type="nucleotide sequence ID" value="NZ_CP058909.1"/>
</dbReference>
<accession>A0A7D5TRJ5</accession>
<evidence type="ECO:0000313" key="3">
    <source>
        <dbReference type="Proteomes" id="UP000509346"/>
    </source>
</evidence>
<dbReference type="AlphaFoldDB" id="A0A7D5TRJ5"/>
<keyword evidence="2" id="KW-0547">Nucleotide-binding</keyword>
<proteinExistence type="predicted"/>
<dbReference type="CDD" id="cd01127">
    <property type="entry name" value="TrwB_TraG_TraD_VirD4"/>
    <property type="match status" value="1"/>
</dbReference>
<keyword evidence="3" id="KW-1185">Reference proteome</keyword>
<dbReference type="PANTHER" id="PTHR30121">
    <property type="entry name" value="UNCHARACTERIZED PROTEIN YJGR-RELATED"/>
    <property type="match status" value="1"/>
</dbReference>
<dbReference type="Gene3D" id="3.40.50.300">
    <property type="entry name" value="P-loop containing nucleotide triphosphate hydrolases"/>
    <property type="match status" value="2"/>
</dbReference>
<feature type="compositionally biased region" description="Low complexity" evidence="1">
    <location>
        <begin position="821"/>
        <end position="833"/>
    </location>
</feature>
<dbReference type="OrthoDB" id="214394at2157"/>
<dbReference type="GeneID" id="56082261"/>
<dbReference type="SUPFAM" id="SSF52540">
    <property type="entry name" value="P-loop containing nucleoside triphosphate hydrolases"/>
    <property type="match status" value="1"/>
</dbReference>
<organism evidence="2 3">
    <name type="scientific">Halosimplex pelagicum</name>
    <dbReference type="NCBI Taxonomy" id="869886"/>
    <lineage>
        <taxon>Archaea</taxon>
        <taxon>Methanobacteriati</taxon>
        <taxon>Methanobacteriota</taxon>
        <taxon>Stenosarchaea group</taxon>
        <taxon>Halobacteria</taxon>
        <taxon>Halobacteriales</taxon>
        <taxon>Haloarculaceae</taxon>
        <taxon>Halosimplex</taxon>
    </lineage>
</organism>
<dbReference type="InterPro" id="IPR027417">
    <property type="entry name" value="P-loop_NTPase"/>
</dbReference>
<name>A0A7D5TRJ5_9EURY</name>
<sequence>MPTRDEGLTADRTYVEIRPTTTAITPAHVTTAVRALHGTADDPPTIEMLLLTSGDEDGVSYYFGADSIETDRLRAKLRRALPTGYELTTTTTSLATALTTDPTDAPVADPTEHDAEQAIPLADRSVAGLEIQAAEQRAGDWQTRLRTVAELTEDDRTNWPLTTVVDALADAEVPTVYQALLEPKADWQTEAHATIDEYHYPQRGLGDVILEALVPGMESEFERLSSDEVAAEYRSRIESIEAADARASFRVNTRVVAFGADSASTEAPLADIDGAFAEVGQNHYQLTTTRYAHGSDGAASLADDLATRTMRSVALSRRLERRLNVSIPLSTNIHPRIVADPTTVGQFCLVGGANLPERATQAMETRTGERTAIPLPPDSTLDTYRTDGYTLGIPQTSDRADASEPIAVPPDLQHRHQFIAGGTGSGKSVLGTNGLLANHAATEGATVIIESKDGQMADDYERAHYAEYGSLESVYRFDAARQVPATPFFDVTRQQASGIARSQAVEDVADHFEELLRAIMGTEQFDQAFTSSTVIEAIVKAMFDPVHGNDQFTLDELQQRISRFAETGHAPPVVDEGLRRELQRIADNSEDTFQEIVAGAARRIGTAAMDSRIAPLFNYAPQADGERPAVPIDWRAKLDEDCVIIIDTSKLHEEPQRVVTLVVLSQLWTALQRRDREHRQGHAVGDPPLVSVHIEEAATVAASGILADLLREGRSFGVGVTLSLQYPRQLKRVDEATYEEAINNIGTVVTGRVTDDPALAKRLATDDMPPEAVATRLGRLGAGEWLVSLPSPFGNEPPRPLLLESLPLPPGHPEGDDPLSAAQQATFEAAQTQRSERTRRHGVSVTPAAPVASGGADSDDTDDEGTEPTRGTEHGPIETTLPFTRRLPAGVSYHEPSASLVCDACETRYGRRLSELLAAVDCHGDRSDIDRLNVPPLHVGLTLSPGERSTLEYSDSQLVFLQLVYNAHQQRYDRDWEYDIVRDGMEPLRAYAGLSDDEFERVVLDGLLTVDGDYPHTLYTVTADGREVIGAAHREGRAHGDGVGDLSESSLHVMMVESMARAFESRFVDDSDHAAVTVETYYPVDDGRLDVAVLDGDGDVLVTGEAERSNHDTLRAVPADYDKMAACDPDRAFWIVEGRSEGHEIIRALHNPGSGDPRVDRTYSESYALTRIAFDEPGFTDIYTIGSFHNQFLDTAGE</sequence>
<evidence type="ECO:0000313" key="2">
    <source>
        <dbReference type="EMBL" id="QLH81332.1"/>
    </source>
</evidence>
<keyword evidence="2" id="KW-0067">ATP-binding</keyword>
<evidence type="ECO:0000256" key="1">
    <source>
        <dbReference type="SAM" id="MobiDB-lite"/>
    </source>
</evidence>
<feature type="region of interest" description="Disordered" evidence="1">
    <location>
        <begin position="791"/>
        <end position="878"/>
    </location>
</feature>
<dbReference type="InterPro" id="IPR051162">
    <property type="entry name" value="T4SS_component"/>
</dbReference>
<gene>
    <name evidence="2" type="ORF">HZS54_06690</name>
</gene>
<dbReference type="PANTHER" id="PTHR30121:SF6">
    <property type="entry name" value="SLR6007 PROTEIN"/>
    <property type="match status" value="1"/>
</dbReference>